<reference evidence="1 2" key="1">
    <citation type="submission" date="2014-09" db="EMBL/GenBank/DDBJ databases">
        <title>Sporocytophaga myxococcoides PG-01 genome sequencing.</title>
        <authorList>
            <person name="Liu L."/>
            <person name="Gao P.J."/>
            <person name="Chen G.J."/>
            <person name="Wang L.S."/>
        </authorList>
    </citation>
    <scope>NUCLEOTIDE SEQUENCE [LARGE SCALE GENOMIC DNA]</scope>
    <source>
        <strain evidence="1 2">PG-01</strain>
    </source>
</reference>
<keyword evidence="2" id="KW-1185">Reference proteome</keyword>
<name>A0A098LFE3_9BACT</name>
<dbReference type="AlphaFoldDB" id="A0A098LFE3"/>
<dbReference type="EMBL" id="BBLT01000004">
    <property type="protein sequence ID" value="GAL85184.1"/>
    <property type="molecule type" value="Genomic_DNA"/>
</dbReference>
<accession>A0A098LFE3</accession>
<dbReference type="Proteomes" id="UP000030185">
    <property type="component" value="Unassembled WGS sequence"/>
</dbReference>
<gene>
    <name evidence="1" type="ORF">MYP_2413</name>
</gene>
<evidence type="ECO:0000313" key="1">
    <source>
        <dbReference type="EMBL" id="GAL85184.1"/>
    </source>
</evidence>
<comment type="caution">
    <text evidence="1">The sequence shown here is derived from an EMBL/GenBank/DDBJ whole genome shotgun (WGS) entry which is preliminary data.</text>
</comment>
<proteinExistence type="predicted"/>
<protein>
    <submittedName>
        <fullName evidence="1">Uncharacterized protein</fullName>
    </submittedName>
</protein>
<evidence type="ECO:0000313" key="2">
    <source>
        <dbReference type="Proteomes" id="UP000030185"/>
    </source>
</evidence>
<organism evidence="1 2">
    <name type="scientific">Sporocytophaga myxococcoides</name>
    <dbReference type="NCBI Taxonomy" id="153721"/>
    <lineage>
        <taxon>Bacteria</taxon>
        <taxon>Pseudomonadati</taxon>
        <taxon>Bacteroidota</taxon>
        <taxon>Cytophagia</taxon>
        <taxon>Cytophagales</taxon>
        <taxon>Cytophagaceae</taxon>
        <taxon>Sporocytophaga</taxon>
    </lineage>
</organism>
<dbReference type="STRING" id="153721.MYP_2413"/>
<sequence length="115" mass="13543">MAMLLFLGGLFCNDMEEVFKVPSLINHYLEHKKAASGDFSFLDFLKMHYASSHAHDANNPDLPFYHHNYPPLTFTITIPFEMNFRIFKKEKFYYSLYKSNYFLDVALSTFKPPKV</sequence>